<evidence type="ECO:0000256" key="1">
    <source>
        <dbReference type="ARBA" id="ARBA00001974"/>
    </source>
</evidence>
<comment type="similarity">
    <text evidence="2">Belongs to the DAMOX/DASOX family.</text>
</comment>
<dbReference type="InterPro" id="IPR023209">
    <property type="entry name" value="DAO"/>
</dbReference>
<keyword evidence="3" id="KW-0285">Flavoprotein</keyword>
<evidence type="ECO:0000256" key="4">
    <source>
        <dbReference type="ARBA" id="ARBA00022827"/>
    </source>
</evidence>
<evidence type="ECO:0000256" key="9">
    <source>
        <dbReference type="PIRSR" id="PIRSR000189-1"/>
    </source>
</evidence>
<dbReference type="GO" id="GO:0003884">
    <property type="term" value="F:D-amino-acid oxidase activity"/>
    <property type="evidence" value="ECO:0007669"/>
    <property type="project" value="UniProtKB-EC"/>
</dbReference>
<dbReference type="GO" id="GO:0005737">
    <property type="term" value="C:cytoplasm"/>
    <property type="evidence" value="ECO:0007669"/>
    <property type="project" value="TreeGrafter"/>
</dbReference>
<evidence type="ECO:0000313" key="12">
    <source>
        <dbReference type="EMBL" id="GIE48596.1"/>
    </source>
</evidence>
<proteinExistence type="inferred from homology"/>
<name>A0A919JDU0_9ACTN</name>
<feature type="compositionally biased region" description="Low complexity" evidence="10">
    <location>
        <begin position="20"/>
        <end position="29"/>
    </location>
</feature>
<reference evidence="12" key="1">
    <citation type="submission" date="2021-01" db="EMBL/GenBank/DDBJ databases">
        <title>Whole genome shotgun sequence of Actinoplanes nipponensis NBRC 14063.</title>
        <authorList>
            <person name="Komaki H."/>
            <person name="Tamura T."/>
        </authorList>
    </citation>
    <scope>NUCLEOTIDE SEQUENCE</scope>
    <source>
        <strain evidence="12">NBRC 14063</strain>
    </source>
</reference>
<evidence type="ECO:0000256" key="6">
    <source>
        <dbReference type="ARBA" id="ARBA00039101"/>
    </source>
</evidence>
<evidence type="ECO:0000313" key="13">
    <source>
        <dbReference type="Proteomes" id="UP000647172"/>
    </source>
</evidence>
<keyword evidence="4 9" id="KW-0274">FAD</keyword>
<evidence type="ECO:0000256" key="10">
    <source>
        <dbReference type="SAM" id="MobiDB-lite"/>
    </source>
</evidence>
<evidence type="ECO:0000256" key="8">
    <source>
        <dbReference type="ARBA" id="ARBA00049547"/>
    </source>
</evidence>
<dbReference type="PROSITE" id="PS00677">
    <property type="entry name" value="DAO"/>
    <property type="match status" value="1"/>
</dbReference>
<dbReference type="Pfam" id="PF01266">
    <property type="entry name" value="DAO"/>
    <property type="match status" value="1"/>
</dbReference>
<gene>
    <name evidence="12" type="ORF">Ani05nite_21300</name>
</gene>
<feature type="binding site" evidence="9">
    <location>
        <position position="314"/>
    </location>
    <ligand>
        <name>D-dopa</name>
        <dbReference type="ChEBI" id="CHEBI:149689"/>
    </ligand>
</feature>
<dbReference type="SUPFAM" id="SSF54373">
    <property type="entry name" value="FAD-linked reductases, C-terminal domain"/>
    <property type="match status" value="1"/>
</dbReference>
<evidence type="ECO:0000259" key="11">
    <source>
        <dbReference type="Pfam" id="PF01266"/>
    </source>
</evidence>
<dbReference type="EMBL" id="BOMQ01000026">
    <property type="protein sequence ID" value="GIE48596.1"/>
    <property type="molecule type" value="Genomic_DNA"/>
</dbReference>
<dbReference type="SUPFAM" id="SSF51971">
    <property type="entry name" value="Nucleotide-binding domain"/>
    <property type="match status" value="1"/>
</dbReference>
<feature type="binding site" evidence="9">
    <location>
        <begin position="340"/>
        <end position="345"/>
    </location>
    <ligand>
        <name>FAD</name>
        <dbReference type="ChEBI" id="CHEBI:57692"/>
    </ligand>
</feature>
<sequence>MATGINDDKDTGPARGGRRPGPATGAGRPPRGRTSDSGRVRGAGLGQDRGMADVIVVGGGIIGLTAATRLRERGAEVTVWSAQEPAETVSAVAAAAWYPTRTGPGERILAWAAASYDQFRRDAFDRVPGVLVRETRNLERSGATGEPWWAPAARGVRYHPAPAPWTREVRFRAPLVEMGEYLPWLRERLRTAGARVLRRRVDRLEEALVEAPVVVNATGLAAGPLCGDPDVLPARGQIVLVANTGIYTSVRDEGEPGTYVHPRSRDVVLGGTWQEGDWNTTPDPATRDAILERCRALVPELAGAPIVGEKVGLRPVRRGGPRVEAEKWPGGTVVHAYGHGGAGMTLCWGCADEVAALAL</sequence>
<dbReference type="PIRSF" id="PIRSF000189">
    <property type="entry name" value="D-aa_oxidase"/>
    <property type="match status" value="1"/>
</dbReference>
<evidence type="ECO:0000256" key="3">
    <source>
        <dbReference type="ARBA" id="ARBA00022630"/>
    </source>
</evidence>
<feature type="compositionally biased region" description="Basic and acidic residues" evidence="10">
    <location>
        <begin position="1"/>
        <end position="12"/>
    </location>
</feature>
<keyword evidence="5" id="KW-0560">Oxidoreductase</keyword>
<comment type="caution">
    <text evidence="12">The sequence shown here is derived from an EMBL/GenBank/DDBJ whole genome shotgun (WGS) entry which is preliminary data.</text>
</comment>
<dbReference type="PANTHER" id="PTHR11530">
    <property type="entry name" value="D-AMINO ACID OXIDASE"/>
    <property type="match status" value="1"/>
</dbReference>
<dbReference type="PANTHER" id="PTHR11530:SF11">
    <property type="entry name" value="D-ASPARTATE OXIDASE"/>
    <property type="match status" value="1"/>
</dbReference>
<organism evidence="12 13">
    <name type="scientific">Actinoplanes nipponensis</name>
    <dbReference type="NCBI Taxonomy" id="135950"/>
    <lineage>
        <taxon>Bacteria</taxon>
        <taxon>Bacillati</taxon>
        <taxon>Actinomycetota</taxon>
        <taxon>Actinomycetes</taxon>
        <taxon>Micromonosporales</taxon>
        <taxon>Micromonosporaceae</taxon>
        <taxon>Actinoplanes</taxon>
    </lineage>
</organism>
<dbReference type="Gene3D" id="3.30.9.10">
    <property type="entry name" value="D-Amino Acid Oxidase, subunit A, domain 2"/>
    <property type="match status" value="1"/>
</dbReference>
<protein>
    <recommendedName>
        <fullName evidence="7">D-amino-acid oxidase</fullName>
        <ecNumber evidence="6">1.4.3.3</ecNumber>
    </recommendedName>
</protein>
<dbReference type="EC" id="1.4.3.3" evidence="6"/>
<feature type="binding site" evidence="9">
    <location>
        <position position="218"/>
    </location>
    <ligand>
        <name>FAD</name>
        <dbReference type="ChEBI" id="CHEBI:57692"/>
    </ligand>
</feature>
<dbReference type="GO" id="GO:0071949">
    <property type="term" value="F:FAD binding"/>
    <property type="evidence" value="ECO:0007669"/>
    <property type="project" value="InterPro"/>
</dbReference>
<evidence type="ECO:0000256" key="5">
    <source>
        <dbReference type="ARBA" id="ARBA00023002"/>
    </source>
</evidence>
<comment type="catalytic activity">
    <reaction evidence="8">
        <text>a D-alpha-amino acid + O2 + H2O = a 2-oxocarboxylate + H2O2 + NH4(+)</text>
        <dbReference type="Rhea" id="RHEA:21816"/>
        <dbReference type="ChEBI" id="CHEBI:15377"/>
        <dbReference type="ChEBI" id="CHEBI:15379"/>
        <dbReference type="ChEBI" id="CHEBI:16240"/>
        <dbReference type="ChEBI" id="CHEBI:28938"/>
        <dbReference type="ChEBI" id="CHEBI:35179"/>
        <dbReference type="ChEBI" id="CHEBI:59871"/>
        <dbReference type="EC" id="1.4.3.3"/>
    </reaction>
    <physiologicalReaction direction="left-to-right" evidence="8">
        <dbReference type="Rhea" id="RHEA:21817"/>
    </physiologicalReaction>
</comment>
<dbReference type="AlphaFoldDB" id="A0A919JDU0"/>
<dbReference type="InterPro" id="IPR006181">
    <property type="entry name" value="D-amino_acid_oxidase_CS"/>
</dbReference>
<feature type="domain" description="FAD dependent oxidoreductase" evidence="11">
    <location>
        <begin position="53"/>
        <end position="357"/>
    </location>
</feature>
<feature type="binding site" evidence="9">
    <location>
        <position position="341"/>
    </location>
    <ligand>
        <name>D-dopa</name>
        <dbReference type="ChEBI" id="CHEBI:149689"/>
    </ligand>
</feature>
<feature type="region of interest" description="Disordered" evidence="10">
    <location>
        <begin position="1"/>
        <end position="45"/>
    </location>
</feature>
<accession>A0A919JDU0</accession>
<comment type="cofactor">
    <cofactor evidence="1 9">
        <name>FAD</name>
        <dbReference type="ChEBI" id="CHEBI:57692"/>
    </cofactor>
</comment>
<evidence type="ECO:0000256" key="7">
    <source>
        <dbReference type="ARBA" id="ARBA00039751"/>
    </source>
</evidence>
<dbReference type="GO" id="GO:0019478">
    <property type="term" value="P:D-amino acid catabolic process"/>
    <property type="evidence" value="ECO:0007669"/>
    <property type="project" value="TreeGrafter"/>
</dbReference>
<feature type="binding site" evidence="9">
    <location>
        <position position="201"/>
    </location>
    <ligand>
        <name>FAD</name>
        <dbReference type="ChEBI" id="CHEBI:57692"/>
    </ligand>
</feature>
<keyword evidence="13" id="KW-1185">Reference proteome</keyword>
<feature type="binding site" evidence="9">
    <location>
        <position position="259"/>
    </location>
    <ligand>
        <name>D-dopa</name>
        <dbReference type="ChEBI" id="CHEBI:149689"/>
    </ligand>
</feature>
<evidence type="ECO:0000256" key="2">
    <source>
        <dbReference type="ARBA" id="ARBA00006730"/>
    </source>
</evidence>
<dbReference type="Gene3D" id="3.40.50.720">
    <property type="entry name" value="NAD(P)-binding Rossmann-like Domain"/>
    <property type="match status" value="1"/>
</dbReference>
<dbReference type="Proteomes" id="UP000647172">
    <property type="component" value="Unassembled WGS sequence"/>
</dbReference>
<dbReference type="InterPro" id="IPR006076">
    <property type="entry name" value="FAD-dep_OxRdtase"/>
</dbReference>